<reference evidence="3" key="1">
    <citation type="journal article" date="2020" name="Fungal Divers.">
        <title>Resolving the Mortierellaceae phylogeny through synthesis of multi-gene phylogenetics and phylogenomics.</title>
        <authorList>
            <person name="Vandepol N."/>
            <person name="Liber J."/>
            <person name="Desiro A."/>
            <person name="Na H."/>
            <person name="Kennedy M."/>
            <person name="Barry K."/>
            <person name="Grigoriev I.V."/>
            <person name="Miller A.N."/>
            <person name="O'Donnell K."/>
            <person name="Stajich J.E."/>
            <person name="Bonito G."/>
        </authorList>
    </citation>
    <scope>NUCLEOTIDE SEQUENCE</scope>
    <source>
        <strain evidence="3">NVP60</strain>
    </source>
</reference>
<dbReference type="Proteomes" id="UP000823405">
    <property type="component" value="Unassembled WGS sequence"/>
</dbReference>
<feature type="region of interest" description="Disordered" evidence="2">
    <location>
        <begin position="64"/>
        <end position="86"/>
    </location>
</feature>
<accession>A0A9P6R591</accession>
<organism evidence="3 4">
    <name type="scientific">Linnemannia gamsii</name>
    <dbReference type="NCBI Taxonomy" id="64522"/>
    <lineage>
        <taxon>Eukaryota</taxon>
        <taxon>Fungi</taxon>
        <taxon>Fungi incertae sedis</taxon>
        <taxon>Mucoromycota</taxon>
        <taxon>Mortierellomycotina</taxon>
        <taxon>Mortierellomycetes</taxon>
        <taxon>Mortierellales</taxon>
        <taxon>Mortierellaceae</taxon>
        <taxon>Linnemannia</taxon>
    </lineage>
</organism>
<protein>
    <submittedName>
        <fullName evidence="3">Uncharacterized protein</fullName>
    </submittedName>
</protein>
<evidence type="ECO:0000313" key="3">
    <source>
        <dbReference type="EMBL" id="KAG0312178.1"/>
    </source>
</evidence>
<dbReference type="PANTHER" id="PTHR28064">
    <property type="entry name" value="INNER KINETOCHORE SUBUNIT NKP2"/>
    <property type="match status" value="1"/>
</dbReference>
<dbReference type="OrthoDB" id="2311687at2759"/>
<dbReference type="AlphaFoldDB" id="A0A9P6R591"/>
<dbReference type="GO" id="GO:0007059">
    <property type="term" value="P:chromosome segregation"/>
    <property type="evidence" value="ECO:0007669"/>
    <property type="project" value="TreeGrafter"/>
</dbReference>
<keyword evidence="4" id="KW-1185">Reference proteome</keyword>
<comment type="caution">
    <text evidence="3">The sequence shown here is derived from an EMBL/GenBank/DDBJ whole genome shotgun (WGS) entry which is preliminary data.</text>
</comment>
<gene>
    <name evidence="3" type="ORF">BGZ97_011399</name>
</gene>
<sequence length="199" mass="23124">MKEKDLLSSFLVGNELHDSITFSKFTSYFPHTYRSSPEVKDLYRAFMNSRHQVRTRVRRNIEIEARRNPFHTSPEQELQQQEQEREQDRIMALEGFDEIVPEDMDIYMDIEDVDKHLTLDQAIYELTVAEKIYKKEIEQLEQECSAIAQEFQDLDQEVESVKVPGVPFEGINEAALASDLQSLIAMCDSLTSEAAKARE</sequence>
<evidence type="ECO:0000313" key="4">
    <source>
        <dbReference type="Proteomes" id="UP000823405"/>
    </source>
</evidence>
<evidence type="ECO:0000256" key="2">
    <source>
        <dbReference type="SAM" id="MobiDB-lite"/>
    </source>
</evidence>
<feature type="coiled-coil region" evidence="1">
    <location>
        <begin position="123"/>
        <end position="157"/>
    </location>
</feature>
<dbReference type="EMBL" id="JAAAIN010000639">
    <property type="protein sequence ID" value="KAG0312178.1"/>
    <property type="molecule type" value="Genomic_DNA"/>
</dbReference>
<evidence type="ECO:0000256" key="1">
    <source>
        <dbReference type="SAM" id="Coils"/>
    </source>
</evidence>
<keyword evidence="1" id="KW-0175">Coiled coil</keyword>
<dbReference type="InterPro" id="IPR018565">
    <property type="entry name" value="Nkp2/Cnl2"/>
</dbReference>
<dbReference type="PANTHER" id="PTHR28064:SF1">
    <property type="entry name" value="INNER KINETOCHORE SUBUNIT NKP2"/>
    <property type="match status" value="1"/>
</dbReference>
<dbReference type="GO" id="GO:0031511">
    <property type="term" value="C:Mis6-Sim4 complex"/>
    <property type="evidence" value="ECO:0007669"/>
    <property type="project" value="TreeGrafter"/>
</dbReference>
<proteinExistence type="predicted"/>
<name>A0A9P6R591_9FUNG</name>
<dbReference type="Pfam" id="PF09447">
    <property type="entry name" value="Cnl2_NKP2"/>
    <property type="match status" value="1"/>
</dbReference>